<dbReference type="EnsemblPlants" id="EMT21606">
    <property type="protein sequence ID" value="EMT21606"/>
    <property type="gene ID" value="F775_24050"/>
</dbReference>
<protein>
    <submittedName>
        <fullName evidence="1">Uncharacterized protein</fullName>
    </submittedName>
</protein>
<proteinExistence type="predicted"/>
<reference evidence="1" key="1">
    <citation type="submission" date="2015-06" db="UniProtKB">
        <authorList>
            <consortium name="EnsemblPlants"/>
        </authorList>
    </citation>
    <scope>IDENTIFICATION</scope>
</reference>
<name>M8CEK2_AEGTA</name>
<sequence length="257" mass="29009">MGRAPTTSATDFLHASKICKWVNIELQSGNYRKVLFKGGSSFGKRFRCQMLSFLGFLSLRGYGPFQKIEGVEVCLFGMVKDYCSSLAIFEEIICQELQKIRSTSFSSKMIESKEDHHKKSFESSVVMLPRTPDAKDIRVVSWGALFLALGVLPVVSARPLCSSISFHLCRLLLAVLILKKLRCLLGGMHSVMVLNHREDKQSFQIELGKNKKVVVHEDWTQRNVGDQHEKTLEIGENVQHLKSLEVARVVMFNASND</sequence>
<organism evidence="1">
    <name type="scientific">Aegilops tauschii</name>
    <name type="common">Tausch's goatgrass</name>
    <name type="synonym">Aegilops squarrosa</name>
    <dbReference type="NCBI Taxonomy" id="37682"/>
    <lineage>
        <taxon>Eukaryota</taxon>
        <taxon>Viridiplantae</taxon>
        <taxon>Streptophyta</taxon>
        <taxon>Embryophyta</taxon>
        <taxon>Tracheophyta</taxon>
        <taxon>Spermatophyta</taxon>
        <taxon>Magnoliopsida</taxon>
        <taxon>Liliopsida</taxon>
        <taxon>Poales</taxon>
        <taxon>Poaceae</taxon>
        <taxon>BOP clade</taxon>
        <taxon>Pooideae</taxon>
        <taxon>Triticodae</taxon>
        <taxon>Triticeae</taxon>
        <taxon>Triticinae</taxon>
        <taxon>Aegilops</taxon>
    </lineage>
</organism>
<dbReference type="AlphaFoldDB" id="M8CEK2"/>
<accession>M8CEK2</accession>
<evidence type="ECO:0000313" key="1">
    <source>
        <dbReference type="EnsemblPlants" id="EMT21606"/>
    </source>
</evidence>